<evidence type="ECO:0000313" key="3">
    <source>
        <dbReference type="Proteomes" id="UP000002207"/>
    </source>
</evidence>
<dbReference type="CDD" id="cd00093">
    <property type="entry name" value="HTH_XRE"/>
    <property type="match status" value="1"/>
</dbReference>
<dbReference type="InterPro" id="IPR010982">
    <property type="entry name" value="Lambda_DNA-bd_dom_sf"/>
</dbReference>
<accession>C1FA11</accession>
<reference evidence="2 3" key="1">
    <citation type="journal article" date="2009" name="Appl. Environ. Microbiol.">
        <title>Three genomes from the phylum Acidobacteria provide insight into the lifestyles of these microorganisms in soils.</title>
        <authorList>
            <person name="Ward N.L."/>
            <person name="Challacombe J.F."/>
            <person name="Janssen P.H."/>
            <person name="Henrissat B."/>
            <person name="Coutinho P.M."/>
            <person name="Wu M."/>
            <person name="Xie G."/>
            <person name="Haft D.H."/>
            <person name="Sait M."/>
            <person name="Badger J."/>
            <person name="Barabote R.D."/>
            <person name="Bradley B."/>
            <person name="Brettin T.S."/>
            <person name="Brinkac L.M."/>
            <person name="Bruce D."/>
            <person name="Creasy T."/>
            <person name="Daugherty S.C."/>
            <person name="Davidsen T.M."/>
            <person name="DeBoy R.T."/>
            <person name="Detter J.C."/>
            <person name="Dodson R.J."/>
            <person name="Durkin A.S."/>
            <person name="Ganapathy A."/>
            <person name="Gwinn-Giglio M."/>
            <person name="Han C.S."/>
            <person name="Khouri H."/>
            <person name="Kiss H."/>
            <person name="Kothari S.P."/>
            <person name="Madupu R."/>
            <person name="Nelson K.E."/>
            <person name="Nelson W.C."/>
            <person name="Paulsen I."/>
            <person name="Penn K."/>
            <person name="Ren Q."/>
            <person name="Rosovitz M.J."/>
            <person name="Selengut J.D."/>
            <person name="Shrivastava S."/>
            <person name="Sullivan S.A."/>
            <person name="Tapia R."/>
            <person name="Thompson L.S."/>
            <person name="Watkins K.L."/>
            <person name="Yang Q."/>
            <person name="Yu C."/>
            <person name="Zafar N."/>
            <person name="Zhou L."/>
            <person name="Kuske C.R."/>
        </authorList>
    </citation>
    <scope>NUCLEOTIDE SEQUENCE [LARGE SCALE GENOMIC DNA]</scope>
    <source>
        <strain evidence="3">ATCC 51196 / DSM 11244 / BCRC 80197 / JCM 7670 / NBRC 15755 / NCIMB 13165 / 161</strain>
    </source>
</reference>
<name>C1FA11_ACIC5</name>
<organism evidence="2 3">
    <name type="scientific">Acidobacterium capsulatum (strain ATCC 51196 / DSM 11244 / BCRC 80197 / JCM 7670 / NBRC 15755 / NCIMB 13165 / 161)</name>
    <dbReference type="NCBI Taxonomy" id="240015"/>
    <lineage>
        <taxon>Bacteria</taxon>
        <taxon>Pseudomonadati</taxon>
        <taxon>Acidobacteriota</taxon>
        <taxon>Terriglobia</taxon>
        <taxon>Terriglobales</taxon>
        <taxon>Acidobacteriaceae</taxon>
        <taxon>Acidobacterium</taxon>
    </lineage>
</organism>
<dbReference type="OrthoDB" id="9794834at2"/>
<dbReference type="AlphaFoldDB" id="C1FA11"/>
<evidence type="ECO:0000259" key="1">
    <source>
        <dbReference type="PROSITE" id="PS50943"/>
    </source>
</evidence>
<keyword evidence="2" id="KW-0238">DNA-binding</keyword>
<gene>
    <name evidence="2" type="ordered locus">ACP_0390</name>
</gene>
<dbReference type="PROSITE" id="PS50943">
    <property type="entry name" value="HTH_CROC1"/>
    <property type="match status" value="1"/>
</dbReference>
<protein>
    <submittedName>
        <fullName evidence="2">DNA-binding protein</fullName>
    </submittedName>
</protein>
<dbReference type="Proteomes" id="UP000002207">
    <property type="component" value="Chromosome"/>
</dbReference>
<proteinExistence type="predicted"/>
<dbReference type="GO" id="GO:0003677">
    <property type="term" value="F:DNA binding"/>
    <property type="evidence" value="ECO:0007669"/>
    <property type="project" value="UniProtKB-KW"/>
</dbReference>
<evidence type="ECO:0000313" key="2">
    <source>
        <dbReference type="EMBL" id="ACO33701.1"/>
    </source>
</evidence>
<dbReference type="KEGG" id="aca:ACP_0390"/>
<dbReference type="HOGENOM" id="CLU_762123_0_0_0"/>
<sequence length="363" mass="39713">MNTSLSCGPPLRFLGPTSNLAPHLSAYALRRALSPRNLPNVLRRNAQLPCDMGINAVNCRGVVDFGDCRFKLDRQVELRSGEYADHHNACMHKGQGKSVSGSAKQLDQVAKNIKALRERLEMSQQRFALALGVDQGSVSRWERGKIRPTPETFARMAKLSDDEKKLYFLEEAGVPASYFLGEKMLPEMLFAASEAVAKSLEDSNQVTATKGIFTPQESLSIIPYVQDPLKVGTKEAMSTSSSILQFPSSWLPLEGTLQATRFPNPGIPYMSTEVIGIVDVSRRDPDRLVGCIVAVIGYEGLEAMVLRRDGTTYLLLPIGAESSRVRVLKSHGVGSIAGRICKWIGDAPEPKNKKASRRVTGPA</sequence>
<dbReference type="SUPFAM" id="SSF47413">
    <property type="entry name" value="lambda repressor-like DNA-binding domains"/>
    <property type="match status" value="1"/>
</dbReference>
<dbReference type="Gene3D" id="1.10.260.40">
    <property type="entry name" value="lambda repressor-like DNA-binding domains"/>
    <property type="match status" value="1"/>
</dbReference>
<dbReference type="Pfam" id="PF01381">
    <property type="entry name" value="HTH_3"/>
    <property type="match status" value="1"/>
</dbReference>
<keyword evidence="3" id="KW-1185">Reference proteome</keyword>
<dbReference type="STRING" id="240015.ACP_0390"/>
<feature type="domain" description="HTH cro/C1-type" evidence="1">
    <location>
        <begin position="113"/>
        <end position="159"/>
    </location>
</feature>
<dbReference type="SMART" id="SM00530">
    <property type="entry name" value="HTH_XRE"/>
    <property type="match status" value="1"/>
</dbReference>
<dbReference type="EMBL" id="CP001472">
    <property type="protein sequence ID" value="ACO33701.1"/>
    <property type="molecule type" value="Genomic_DNA"/>
</dbReference>
<dbReference type="InterPro" id="IPR001387">
    <property type="entry name" value="Cro/C1-type_HTH"/>
</dbReference>
<dbReference type="InParanoid" id="C1FA11"/>